<feature type="transmembrane region" description="Helical" evidence="2">
    <location>
        <begin position="161"/>
        <end position="191"/>
    </location>
</feature>
<keyword evidence="2" id="KW-0812">Transmembrane</keyword>
<evidence type="ECO:0000256" key="2">
    <source>
        <dbReference type="SAM" id="Phobius"/>
    </source>
</evidence>
<feature type="transmembrane region" description="Helical" evidence="2">
    <location>
        <begin position="211"/>
        <end position="232"/>
    </location>
</feature>
<dbReference type="Proteomes" id="UP000636960">
    <property type="component" value="Unassembled WGS sequence"/>
</dbReference>
<evidence type="ECO:0000313" key="4">
    <source>
        <dbReference type="Proteomes" id="UP000636960"/>
    </source>
</evidence>
<feature type="transmembrane region" description="Helical" evidence="2">
    <location>
        <begin position="239"/>
        <end position="261"/>
    </location>
</feature>
<evidence type="ECO:0008006" key="5">
    <source>
        <dbReference type="Google" id="ProtNLM"/>
    </source>
</evidence>
<sequence length="336" mass="36332">MSLYKAETRRLVKRRFTKLFTLGVLLALAAVLAGVFLSNEKVGPEQIAAAQAEARAEYQRILADLERARQDCEAVQGTPRASEFPANCAELQPPPEDQIDPQWFMPPTFDFRKNFPDMVTTLGALVAVLAFVVGASFVGAEWNSGGMMNLLLWRPQRLRVLTAKLAALLVSFAGFFVALAAAWTGAFVLVAKLHGSTASMTGGAWQSIGLMGLRALAMVLVAAALGFGLASLGRHTAMALGVMIGVIIVFQFGLGTVLNLAKVKFADAYLIPVWVIAWLNKEYKIEDYNSCDFSAFGGCQPPIFTITWQMAGGVMAAVFVAIVGAAMWTMRKRDIT</sequence>
<gene>
    <name evidence="3" type="ORF">Ari01nite_54270</name>
</gene>
<proteinExistence type="predicted"/>
<dbReference type="PANTHER" id="PTHR37305:SF1">
    <property type="entry name" value="MEMBRANE PROTEIN"/>
    <property type="match status" value="1"/>
</dbReference>
<dbReference type="RefSeq" id="WP_203784995.1">
    <property type="nucleotide sequence ID" value="NZ_BOMV01000059.1"/>
</dbReference>
<dbReference type="GO" id="GO:0140359">
    <property type="term" value="F:ABC-type transporter activity"/>
    <property type="evidence" value="ECO:0007669"/>
    <property type="project" value="InterPro"/>
</dbReference>
<evidence type="ECO:0000256" key="1">
    <source>
        <dbReference type="SAM" id="Coils"/>
    </source>
</evidence>
<keyword evidence="1" id="KW-0175">Coiled coil</keyword>
<comment type="caution">
    <text evidence="3">The sequence shown here is derived from an EMBL/GenBank/DDBJ whole genome shotgun (WGS) entry which is preliminary data.</text>
</comment>
<dbReference type="AlphaFoldDB" id="A0A919K333"/>
<feature type="coiled-coil region" evidence="1">
    <location>
        <begin position="48"/>
        <end position="75"/>
    </location>
</feature>
<dbReference type="GO" id="GO:0005886">
    <property type="term" value="C:plasma membrane"/>
    <property type="evidence" value="ECO:0007669"/>
    <property type="project" value="UniProtKB-SubCell"/>
</dbReference>
<organism evidence="3 4">
    <name type="scientific">Paractinoplanes rishiriensis</name>
    <dbReference type="NCBI Taxonomy" id="1050105"/>
    <lineage>
        <taxon>Bacteria</taxon>
        <taxon>Bacillati</taxon>
        <taxon>Actinomycetota</taxon>
        <taxon>Actinomycetes</taxon>
        <taxon>Micromonosporales</taxon>
        <taxon>Micromonosporaceae</taxon>
        <taxon>Paractinoplanes</taxon>
    </lineage>
</organism>
<protein>
    <recommendedName>
        <fullName evidence="5">ABC transporter permease</fullName>
    </recommendedName>
</protein>
<dbReference type="EMBL" id="BOMV01000059">
    <property type="protein sequence ID" value="GIE97962.1"/>
    <property type="molecule type" value="Genomic_DNA"/>
</dbReference>
<keyword evidence="2" id="KW-1133">Transmembrane helix</keyword>
<accession>A0A919K333</accession>
<feature type="transmembrane region" description="Helical" evidence="2">
    <location>
        <begin position="118"/>
        <end position="140"/>
    </location>
</feature>
<evidence type="ECO:0000313" key="3">
    <source>
        <dbReference type="EMBL" id="GIE97962.1"/>
    </source>
</evidence>
<feature type="transmembrane region" description="Helical" evidence="2">
    <location>
        <begin position="310"/>
        <end position="330"/>
    </location>
</feature>
<keyword evidence="4" id="KW-1185">Reference proteome</keyword>
<reference evidence="3" key="1">
    <citation type="submission" date="2021-01" db="EMBL/GenBank/DDBJ databases">
        <title>Whole genome shotgun sequence of Actinoplanes rishiriensis NBRC 108556.</title>
        <authorList>
            <person name="Komaki H."/>
            <person name="Tamura T."/>
        </authorList>
    </citation>
    <scope>NUCLEOTIDE SEQUENCE</scope>
    <source>
        <strain evidence="3">NBRC 108556</strain>
    </source>
</reference>
<dbReference type="PANTHER" id="PTHR37305">
    <property type="entry name" value="INTEGRAL MEMBRANE PROTEIN-RELATED"/>
    <property type="match status" value="1"/>
</dbReference>
<name>A0A919K333_9ACTN</name>
<keyword evidence="2" id="KW-0472">Membrane</keyword>
<dbReference type="Pfam" id="PF12679">
    <property type="entry name" value="ABC2_membrane_2"/>
    <property type="match status" value="1"/>
</dbReference>